<protein>
    <submittedName>
        <fullName evidence="4">DUF4132 domain-containing protein</fullName>
    </submittedName>
</protein>
<dbReference type="AlphaFoldDB" id="A0A939FLM0"/>
<reference evidence="4" key="1">
    <citation type="submission" date="2021-03" db="EMBL/GenBank/DDBJ databases">
        <title>Streptomyces strains.</title>
        <authorList>
            <person name="Lund M.B."/>
            <person name="Toerring T."/>
        </authorList>
    </citation>
    <scope>NUCLEOTIDE SEQUENCE</scope>
    <source>
        <strain evidence="4">JCM 4242</strain>
    </source>
</reference>
<dbReference type="Proteomes" id="UP000664781">
    <property type="component" value="Unassembled WGS sequence"/>
</dbReference>
<feature type="domain" description="DUF4132" evidence="2">
    <location>
        <begin position="338"/>
        <end position="513"/>
    </location>
</feature>
<evidence type="ECO:0000313" key="4">
    <source>
        <dbReference type="EMBL" id="MBO0652956.1"/>
    </source>
</evidence>
<gene>
    <name evidence="4" type="ORF">J1792_09180</name>
</gene>
<evidence type="ECO:0000259" key="2">
    <source>
        <dbReference type="Pfam" id="PF13569"/>
    </source>
</evidence>
<evidence type="ECO:0000259" key="3">
    <source>
        <dbReference type="Pfam" id="PF24879"/>
    </source>
</evidence>
<comment type="caution">
    <text evidence="4">The sequence shown here is derived from an EMBL/GenBank/DDBJ whole genome shotgun (WGS) entry which is preliminary data.</text>
</comment>
<evidence type="ECO:0000313" key="5">
    <source>
        <dbReference type="Proteomes" id="UP000664781"/>
    </source>
</evidence>
<evidence type="ECO:0000256" key="1">
    <source>
        <dbReference type="SAM" id="MobiDB-lite"/>
    </source>
</evidence>
<feature type="region of interest" description="Disordered" evidence="1">
    <location>
        <begin position="1"/>
        <end position="25"/>
    </location>
</feature>
<proteinExistence type="predicted"/>
<accession>A0A939FLM0</accession>
<dbReference type="InterPro" id="IPR056639">
    <property type="entry name" value="DUF7737"/>
</dbReference>
<dbReference type="EMBL" id="JAFMOF010000001">
    <property type="protein sequence ID" value="MBO0652956.1"/>
    <property type="molecule type" value="Genomic_DNA"/>
</dbReference>
<dbReference type="Pfam" id="PF13569">
    <property type="entry name" value="DUF4132"/>
    <property type="match status" value="1"/>
</dbReference>
<dbReference type="Pfam" id="PF24879">
    <property type="entry name" value="DUF7737"/>
    <property type="match status" value="1"/>
</dbReference>
<keyword evidence="5" id="KW-1185">Reference proteome</keyword>
<sequence length="759" mass="83681">MGPRRGGRPDGRRRDHVPQARSAGGWLMTTTTDDQARMEELGRLHVCYNTHKLWPLLKAALAAGQPLPGTFVGVLRRTAMVAAWQVEKDWARTVAGLTEPVVNPGEAWTDLALAELPALGDTWRRLLAHAATARTARPAAKWDKTARALLDELDEAPDAVRPRLLSWLELAGRPRTAPLHVPEYGSDPNDEFDPYNVDALRGITWLLALLPPHPDTVRALGALVTFSLRKVPGLGPRSPKIANAAVLALSRIDGDPALAELARLSARITYKGTLKQLDTALTARAEAMGLGRDEIEELAVPSYGLTEVGRSVHTLGDCTAELAVRGGKAVLAWHNATGKAVKSPPAGVRRDHGDELKELKAAVKDIDGMLGAQSERLDRLFLARRRWTYAAWRERYADHPLVGTLARRLLWIVDGRACGFADGAWRTPAGDAVTAGPDAPVELWHPAVREPAEVLAWREWLEQHGITQPFKQAHREVYLLTDAERATRVYSNRFAAHVLRQHQFHSLAAVRGWNNKLRLCVDDSYPPATRELPEWGLRAEFRVDGVEDRTGADLTASGSYLWLSTDQVRFYPVGAPPHMAHAGSGDYRPGWNETPVEPIPLAEIPPLVLSEVLRDVDLFVGVASVGNDPTWQDGGPEGRFRDYWTSYGFGELSQSARTRAELLERVVPRLAIADRCRIEGRFLLVRGELHTYKIHMGSGNILISPHDRYLCIVPKAAGAAADAGYLPFEGDRTLSTILSKAMMLARDEEITDRTITSQL</sequence>
<dbReference type="InterPro" id="IPR025406">
    <property type="entry name" value="DUF4132"/>
</dbReference>
<feature type="domain" description="DUF7737" evidence="3">
    <location>
        <begin position="656"/>
        <end position="759"/>
    </location>
</feature>
<feature type="compositionally biased region" description="Basic and acidic residues" evidence="1">
    <location>
        <begin position="7"/>
        <end position="18"/>
    </location>
</feature>
<name>A0A939FLM0_9ACTN</name>
<organism evidence="4 5">
    <name type="scientific">Streptomyces triculaminicus</name>
    <dbReference type="NCBI Taxonomy" id="2816232"/>
    <lineage>
        <taxon>Bacteria</taxon>
        <taxon>Bacillati</taxon>
        <taxon>Actinomycetota</taxon>
        <taxon>Actinomycetes</taxon>
        <taxon>Kitasatosporales</taxon>
        <taxon>Streptomycetaceae</taxon>
        <taxon>Streptomyces</taxon>
    </lineage>
</organism>